<dbReference type="Pfam" id="PF13193">
    <property type="entry name" value="AMP-binding_C"/>
    <property type="match status" value="1"/>
</dbReference>
<dbReference type="PATRIC" id="fig|1076.23.peg.5759"/>
<gene>
    <name evidence="3" type="ORF">OO17_24095</name>
</gene>
<dbReference type="PANTHER" id="PTHR43767:SF1">
    <property type="entry name" value="NONRIBOSOMAL PEPTIDE SYNTHASE PES1 (EUROFUNG)-RELATED"/>
    <property type="match status" value="1"/>
</dbReference>
<dbReference type="InterPro" id="IPR025110">
    <property type="entry name" value="AMP-bd_C"/>
</dbReference>
<dbReference type="Gene3D" id="3.40.50.980">
    <property type="match status" value="2"/>
</dbReference>
<evidence type="ECO:0000259" key="1">
    <source>
        <dbReference type="Pfam" id="PF00501"/>
    </source>
</evidence>
<evidence type="ECO:0000313" key="4">
    <source>
        <dbReference type="Proteomes" id="UP000032515"/>
    </source>
</evidence>
<evidence type="ECO:0000313" key="3">
    <source>
        <dbReference type="EMBL" id="KIZ37056.1"/>
    </source>
</evidence>
<reference evidence="3 4" key="1">
    <citation type="submission" date="2014-11" db="EMBL/GenBank/DDBJ databases">
        <title>Genomics and ecophysiology of heterotrophic nitrogen fixing bacteria isolated from estuarine surface water.</title>
        <authorList>
            <person name="Bentzon-Tilia M."/>
            <person name="Severin I."/>
            <person name="Hansen L.H."/>
            <person name="Riemann L."/>
        </authorList>
    </citation>
    <scope>NUCLEOTIDE SEQUENCE [LARGE SCALE GENOMIC DNA]</scope>
    <source>
        <strain evidence="3 4">BAL398</strain>
    </source>
</reference>
<dbReference type="Pfam" id="PF00501">
    <property type="entry name" value="AMP-binding"/>
    <property type="match status" value="1"/>
</dbReference>
<proteinExistence type="predicted"/>
<dbReference type="PROSITE" id="PS00455">
    <property type="entry name" value="AMP_BINDING"/>
    <property type="match status" value="1"/>
</dbReference>
<dbReference type="Proteomes" id="UP000032515">
    <property type="component" value="Unassembled WGS sequence"/>
</dbReference>
<organism evidence="3 4">
    <name type="scientific">Rhodopseudomonas palustris</name>
    <dbReference type="NCBI Taxonomy" id="1076"/>
    <lineage>
        <taxon>Bacteria</taxon>
        <taxon>Pseudomonadati</taxon>
        <taxon>Pseudomonadota</taxon>
        <taxon>Alphaproteobacteria</taxon>
        <taxon>Hyphomicrobiales</taxon>
        <taxon>Nitrobacteraceae</taxon>
        <taxon>Rhodopseudomonas</taxon>
    </lineage>
</organism>
<evidence type="ECO:0000259" key="2">
    <source>
        <dbReference type="Pfam" id="PF13193"/>
    </source>
</evidence>
<feature type="domain" description="AMP-binding enzyme C-terminal" evidence="2">
    <location>
        <begin position="406"/>
        <end position="478"/>
    </location>
</feature>
<feature type="domain" description="AMP-dependent synthetase/ligase" evidence="1">
    <location>
        <begin position="17"/>
        <end position="355"/>
    </location>
</feature>
<dbReference type="Gene3D" id="2.30.38.10">
    <property type="entry name" value="Luciferase, Domain 3"/>
    <property type="match status" value="1"/>
</dbReference>
<dbReference type="RefSeq" id="WP_044416511.1">
    <property type="nucleotide sequence ID" value="NZ_JXXE01000547.1"/>
</dbReference>
<dbReference type="OrthoDB" id="9803968at2"/>
<dbReference type="GO" id="GO:0016878">
    <property type="term" value="F:acid-thiol ligase activity"/>
    <property type="evidence" value="ECO:0007669"/>
    <property type="project" value="UniProtKB-ARBA"/>
</dbReference>
<dbReference type="AlphaFoldDB" id="A0A0D7E8V8"/>
<dbReference type="EMBL" id="JXXE01000547">
    <property type="protein sequence ID" value="KIZ37056.1"/>
    <property type="molecule type" value="Genomic_DNA"/>
</dbReference>
<dbReference type="InterPro" id="IPR020845">
    <property type="entry name" value="AMP-binding_CS"/>
</dbReference>
<dbReference type="InterPro" id="IPR000873">
    <property type="entry name" value="AMP-dep_synth/lig_dom"/>
</dbReference>
<dbReference type="SUPFAM" id="SSF56801">
    <property type="entry name" value="Acetyl-CoA synthetase-like"/>
    <property type="match status" value="1"/>
</dbReference>
<dbReference type="PANTHER" id="PTHR43767">
    <property type="entry name" value="LONG-CHAIN-FATTY-ACID--COA LIGASE"/>
    <property type="match status" value="1"/>
</dbReference>
<name>A0A0D7E8V8_RHOPL</name>
<sequence length="502" mass="55439">MRWNNLGDLIDRSGDLEREAIIDLVQPGQPRRYTHRQIDRLANGVAKYLTARGYARGTHIAIAALNRAEYIVAYFGIMRAGFIAVPVNIKLPPDTIDYVMDDARIALAFVDAANRKLVRQGIEVIDFDDAGPGGFAAMIEPGDFATVEVTADEIGQMLYTSGSTGRPKGVPLTHHGQLWALSTRTSGALNATDRYIIAQPLFHMNGLFAIKTIFATNASVVLLPAFETRSYIEAIATYKVTAATAVPTMWARVIKETALLATHDITTIRRLMLGSAPMTRGLWDRIKLALPDVTISMGYGTTEAGPAVFGPHPKGIPTPPMALGYPIDLDNLRLVNGSADEGVLLMRNPALMPNYHNLPAQTAKALVDGWYYSGDVMRRDENGFYYFVGRADDMFVCSGENIYPGEVEKLLERHPQVQHAVVVPLPDEERSQVPVAFIVARDQAHPSFDEIRQFAIANGPAYQHPRRIEFVDELPWAGTNKIDRKLLIERARSLEASRGWSS</sequence>
<dbReference type="Gene3D" id="3.30.300.30">
    <property type="match status" value="1"/>
</dbReference>
<dbReference type="InterPro" id="IPR045851">
    <property type="entry name" value="AMP-bd_C_sf"/>
</dbReference>
<accession>A0A0D7E8V8</accession>
<dbReference type="InterPro" id="IPR050237">
    <property type="entry name" value="ATP-dep_AMP-bd_enzyme"/>
</dbReference>
<protein>
    <submittedName>
        <fullName evidence="3">AMP-dependent synthetase</fullName>
    </submittedName>
</protein>
<comment type="caution">
    <text evidence="3">The sequence shown here is derived from an EMBL/GenBank/DDBJ whole genome shotgun (WGS) entry which is preliminary data.</text>
</comment>